<name>A0A2G9I6E1_9LAMI</name>
<accession>A0A2G9I6E1</accession>
<dbReference type="OrthoDB" id="1933876at2759"/>
<dbReference type="PANTHER" id="PTHR31232">
    <property type="match status" value="1"/>
</dbReference>
<comment type="caution">
    <text evidence="7">The sequence shown here is derived from an EMBL/GenBank/DDBJ whole genome shotgun (WGS) entry which is preliminary data.</text>
</comment>
<gene>
    <name evidence="7" type="ORF">CDL12_01920</name>
</gene>
<keyword evidence="4 6" id="KW-0964">Secreted</keyword>
<comment type="similarity">
    <text evidence="2 6">Belongs to the plant self-incompatibility (S1) protein family.</text>
</comment>
<evidence type="ECO:0000256" key="3">
    <source>
        <dbReference type="ARBA" id="ARBA00022471"/>
    </source>
</evidence>
<keyword evidence="3 6" id="KW-0713">Self-incompatibility</keyword>
<dbReference type="Proteomes" id="UP000231279">
    <property type="component" value="Unassembled WGS sequence"/>
</dbReference>
<reference evidence="8" key="1">
    <citation type="journal article" date="2018" name="Gigascience">
        <title>Genome assembly of the Pink Ipe (Handroanthus impetiginosus, Bignoniaceae), a highly valued, ecologically keystone Neotropical timber forest tree.</title>
        <authorList>
            <person name="Silva-Junior O.B."/>
            <person name="Grattapaglia D."/>
            <person name="Novaes E."/>
            <person name="Collevatti R.G."/>
        </authorList>
    </citation>
    <scope>NUCLEOTIDE SEQUENCE [LARGE SCALE GENOMIC DNA]</scope>
    <source>
        <strain evidence="8">cv. UFG-1</strain>
    </source>
</reference>
<evidence type="ECO:0000256" key="4">
    <source>
        <dbReference type="ARBA" id="ARBA00022525"/>
    </source>
</evidence>
<evidence type="ECO:0000313" key="8">
    <source>
        <dbReference type="Proteomes" id="UP000231279"/>
    </source>
</evidence>
<feature type="signal peptide" evidence="6">
    <location>
        <begin position="1"/>
        <end position="21"/>
    </location>
</feature>
<evidence type="ECO:0000313" key="7">
    <source>
        <dbReference type="EMBL" id="PIN25337.1"/>
    </source>
</evidence>
<sequence length="155" mass="17983">MDTCGTIRIVLLLLLSASLHGREVPAKAPADNRERKFSIWAKTIVRVYNNLGKDIDLNLHCKSKDDDLGVHLLRNGDCFEWKFHPNIIGTTLFYCDMKWQNVTGDFDIYVAQRDEERCLNCVWQVSQDGVRGYNEEGVEQIWFRWVPRPPALDLD</sequence>
<dbReference type="AlphaFoldDB" id="A0A2G9I6E1"/>
<dbReference type="EMBL" id="NKXS01000262">
    <property type="protein sequence ID" value="PIN25337.1"/>
    <property type="molecule type" value="Genomic_DNA"/>
</dbReference>
<evidence type="ECO:0000256" key="6">
    <source>
        <dbReference type="RuleBase" id="RU367044"/>
    </source>
</evidence>
<dbReference type="InterPro" id="IPR010264">
    <property type="entry name" value="Self-incomp_S1"/>
</dbReference>
<keyword evidence="5 6" id="KW-0732">Signal</keyword>
<feature type="chain" id="PRO_5025094773" description="S-protein homolog" evidence="6">
    <location>
        <begin position="22"/>
        <end position="155"/>
    </location>
</feature>
<organism evidence="7 8">
    <name type="scientific">Handroanthus impetiginosus</name>
    <dbReference type="NCBI Taxonomy" id="429701"/>
    <lineage>
        <taxon>Eukaryota</taxon>
        <taxon>Viridiplantae</taxon>
        <taxon>Streptophyta</taxon>
        <taxon>Embryophyta</taxon>
        <taxon>Tracheophyta</taxon>
        <taxon>Spermatophyta</taxon>
        <taxon>Magnoliopsida</taxon>
        <taxon>eudicotyledons</taxon>
        <taxon>Gunneridae</taxon>
        <taxon>Pentapetalae</taxon>
        <taxon>asterids</taxon>
        <taxon>lamiids</taxon>
        <taxon>Lamiales</taxon>
        <taxon>Bignoniaceae</taxon>
        <taxon>Crescentiina</taxon>
        <taxon>Tabebuia alliance</taxon>
        <taxon>Handroanthus</taxon>
    </lineage>
</organism>
<dbReference type="STRING" id="429701.A0A2G9I6E1"/>
<dbReference type="Pfam" id="PF05938">
    <property type="entry name" value="Self-incomp_S1"/>
    <property type="match status" value="1"/>
</dbReference>
<dbReference type="GO" id="GO:0005576">
    <property type="term" value="C:extracellular region"/>
    <property type="evidence" value="ECO:0007669"/>
    <property type="project" value="UniProtKB-SubCell"/>
</dbReference>
<dbReference type="GO" id="GO:0060320">
    <property type="term" value="P:rejection of self pollen"/>
    <property type="evidence" value="ECO:0007669"/>
    <property type="project" value="UniProtKB-KW"/>
</dbReference>
<proteinExistence type="inferred from homology"/>
<keyword evidence="8" id="KW-1185">Reference proteome</keyword>
<comment type="subcellular location">
    <subcellularLocation>
        <location evidence="1 6">Secreted</location>
    </subcellularLocation>
</comment>
<dbReference type="PANTHER" id="PTHR31232:SF18">
    <property type="entry name" value="S-PROTEIN HOMOLOG"/>
    <property type="match status" value="1"/>
</dbReference>
<evidence type="ECO:0000256" key="1">
    <source>
        <dbReference type="ARBA" id="ARBA00004613"/>
    </source>
</evidence>
<evidence type="ECO:0000256" key="2">
    <source>
        <dbReference type="ARBA" id="ARBA00005581"/>
    </source>
</evidence>
<evidence type="ECO:0000256" key="5">
    <source>
        <dbReference type="ARBA" id="ARBA00022729"/>
    </source>
</evidence>
<protein>
    <recommendedName>
        <fullName evidence="6">S-protein homolog</fullName>
    </recommendedName>
</protein>